<feature type="domain" description="F-box" evidence="1">
    <location>
        <begin position="10"/>
        <end position="48"/>
    </location>
</feature>
<name>A0A1Y2I4C9_9FUNG</name>
<dbReference type="Pfam" id="PF00646">
    <property type="entry name" value="F-box"/>
    <property type="match status" value="1"/>
</dbReference>
<organism evidence="2 3">
    <name type="scientific">Catenaria anguillulae PL171</name>
    <dbReference type="NCBI Taxonomy" id="765915"/>
    <lineage>
        <taxon>Eukaryota</taxon>
        <taxon>Fungi</taxon>
        <taxon>Fungi incertae sedis</taxon>
        <taxon>Blastocladiomycota</taxon>
        <taxon>Blastocladiomycetes</taxon>
        <taxon>Blastocladiales</taxon>
        <taxon>Catenariaceae</taxon>
        <taxon>Catenaria</taxon>
    </lineage>
</organism>
<protein>
    <recommendedName>
        <fullName evidence="1">F-box domain-containing protein</fullName>
    </recommendedName>
</protein>
<dbReference type="AlphaFoldDB" id="A0A1Y2I4C9"/>
<comment type="caution">
    <text evidence="2">The sequence shown here is derived from an EMBL/GenBank/DDBJ whole genome shotgun (WGS) entry which is preliminary data.</text>
</comment>
<sequence length="767" mass="85595">MSPLDPPAVIPDDVWSLILTELCYIVQTAELLNARLVCKRWSTLITSEHVAYHALVAANRHILLSNQGKYPRPSDLPISWWSCLLDQVRLDRTWITGTPLPKLDHAHFINTRWSKQVQDDPYSLLRHTRDNAKEDDVIPGFEAVILSHASADASDSGFLRFDWTCADIIDPSESQDGSNLESGVIAYLALRQVAEAGRFFLVHVVEYPSLKPLAEHIVCHEAIGSKKTNLNFPLNGPDGRPLAYVQQEPVEFVTVALCHVDARRKTYLLSFTDFNDHSVLVLRSFVGHRSHGDQGTLASFSYTGRCTSTIVRPSDIPDHYRVVVVDPATYHTHIHTLSADTLIPHSPSPAVLEDDTYLFDHFPHLHRSLTVIASSIGTISLWDSRSNTLLDWFPATPDARPVRVPFLRPIIRPHLLAEARAVRASTSDTPLHEQREWVQMLVGYVDTPLDFEELEPLRGCKMALVTLPREANTDARQLAADRPPPRRRSEERVGYLNTFLGPSFMAGEVLGHLVFVLQYDGSVVVVDLRDTGSVAGKRRKVFDMHRRAIEQWIGDRETPEICSATEHEGRYPLRTHVVTGEQVRGAPNELKLPEWAQKVVGGYNATLDQAASADASVAPLLHTLLSLPDEPADHVQDEDQELGDWMDQTAADDQQEWIDHGGEEAQVGGDGDDQAWMTDDDEDAADTQVAAPVPPTFPHYLDGDWMADQNTLDDVLLDDQLDAMLPSEEDINLSCAGDIMLLGQRGNAVLVHYGKYIAVLRRREPSG</sequence>
<dbReference type="InterPro" id="IPR036047">
    <property type="entry name" value="F-box-like_dom_sf"/>
</dbReference>
<reference evidence="2 3" key="1">
    <citation type="submission" date="2016-07" db="EMBL/GenBank/DDBJ databases">
        <title>Pervasive Adenine N6-methylation of Active Genes in Fungi.</title>
        <authorList>
            <consortium name="DOE Joint Genome Institute"/>
            <person name="Mondo S.J."/>
            <person name="Dannebaum R.O."/>
            <person name="Kuo R.C."/>
            <person name="Labutti K."/>
            <person name="Haridas S."/>
            <person name="Kuo A."/>
            <person name="Salamov A."/>
            <person name="Ahrendt S.R."/>
            <person name="Lipzen A."/>
            <person name="Sullivan W."/>
            <person name="Andreopoulos W.B."/>
            <person name="Clum A."/>
            <person name="Lindquist E."/>
            <person name="Daum C."/>
            <person name="Ramamoorthy G.K."/>
            <person name="Gryganskyi A."/>
            <person name="Culley D."/>
            <person name="Magnuson J.K."/>
            <person name="James T.Y."/>
            <person name="O'Malley M.A."/>
            <person name="Stajich J.E."/>
            <person name="Spatafora J.W."/>
            <person name="Visel A."/>
            <person name="Grigoriev I.V."/>
        </authorList>
    </citation>
    <scope>NUCLEOTIDE SEQUENCE [LARGE SCALE GENOMIC DNA]</scope>
    <source>
        <strain evidence="2 3">PL171</strain>
    </source>
</reference>
<evidence type="ECO:0000313" key="2">
    <source>
        <dbReference type="EMBL" id="ORZ41740.1"/>
    </source>
</evidence>
<evidence type="ECO:0000313" key="3">
    <source>
        <dbReference type="Proteomes" id="UP000193411"/>
    </source>
</evidence>
<dbReference type="Proteomes" id="UP000193411">
    <property type="component" value="Unassembled WGS sequence"/>
</dbReference>
<dbReference type="SUPFAM" id="SSF81383">
    <property type="entry name" value="F-box domain"/>
    <property type="match status" value="1"/>
</dbReference>
<dbReference type="EMBL" id="MCFL01000001">
    <property type="protein sequence ID" value="ORZ41740.1"/>
    <property type="molecule type" value="Genomic_DNA"/>
</dbReference>
<keyword evidence="3" id="KW-1185">Reference proteome</keyword>
<gene>
    <name evidence="2" type="ORF">BCR44DRAFT_43699</name>
</gene>
<proteinExistence type="predicted"/>
<dbReference type="InterPro" id="IPR001810">
    <property type="entry name" value="F-box_dom"/>
</dbReference>
<evidence type="ECO:0000259" key="1">
    <source>
        <dbReference type="Pfam" id="PF00646"/>
    </source>
</evidence>
<accession>A0A1Y2I4C9</accession>